<reference evidence="3 4" key="1">
    <citation type="submission" date="2023-10" db="EMBL/GenBank/DDBJ databases">
        <title>The genome sequence of Streptomyces sp. HUAS YS2.</title>
        <authorList>
            <person name="Mo P."/>
        </authorList>
    </citation>
    <scope>NUCLEOTIDE SEQUENCE [LARGE SCALE GENOMIC DNA]</scope>
    <source>
        <strain evidence="3 4">HUAS YS2</strain>
    </source>
</reference>
<feature type="compositionally biased region" description="Basic and acidic residues" evidence="1">
    <location>
        <begin position="44"/>
        <end position="60"/>
    </location>
</feature>
<evidence type="ECO:0000256" key="2">
    <source>
        <dbReference type="SAM" id="SignalP"/>
    </source>
</evidence>
<sequence>MHRTRTTAKLLVGVAVAAVSGCVSVEPPPVAPPSAPPPGIGRPALDEPPRLVEAPAREALEAATRPEPARTSPPPPHGAPERAHGRNAETDRPGKGRKTGDGRLRGGLPVTLPPLLPKLPDRPPRSRGEVCALGEKYGGWRADSDQARICRGTYGAGKG</sequence>
<feature type="chain" id="PRO_5045663111" description="Lipoprotein" evidence="2">
    <location>
        <begin position="26"/>
        <end position="159"/>
    </location>
</feature>
<evidence type="ECO:0000313" key="3">
    <source>
        <dbReference type="EMBL" id="WOX25641.1"/>
    </source>
</evidence>
<dbReference type="RefSeq" id="WP_318108317.1">
    <property type="nucleotide sequence ID" value="NZ_CP137573.1"/>
</dbReference>
<feature type="region of interest" description="Disordered" evidence="1">
    <location>
        <begin position="24"/>
        <end position="128"/>
    </location>
</feature>
<feature type="compositionally biased region" description="Basic and acidic residues" evidence="1">
    <location>
        <begin position="119"/>
        <end position="128"/>
    </location>
</feature>
<gene>
    <name evidence="3" type="ORF">R2D22_31400</name>
</gene>
<protein>
    <recommendedName>
        <fullName evidence="5">Lipoprotein</fullName>
    </recommendedName>
</protein>
<dbReference type="EMBL" id="CP137573">
    <property type="protein sequence ID" value="WOX25641.1"/>
    <property type="molecule type" value="Genomic_DNA"/>
</dbReference>
<feature type="signal peptide" evidence="2">
    <location>
        <begin position="1"/>
        <end position="25"/>
    </location>
</feature>
<keyword evidence="4" id="KW-1185">Reference proteome</keyword>
<evidence type="ECO:0000313" key="4">
    <source>
        <dbReference type="Proteomes" id="UP001301731"/>
    </source>
</evidence>
<accession>A0ABZ0M2I7</accession>
<dbReference type="PROSITE" id="PS51257">
    <property type="entry name" value="PROKAR_LIPOPROTEIN"/>
    <property type="match status" value="1"/>
</dbReference>
<dbReference type="Proteomes" id="UP001301731">
    <property type="component" value="Chromosome"/>
</dbReference>
<proteinExistence type="predicted"/>
<feature type="compositionally biased region" description="Basic and acidic residues" evidence="1">
    <location>
        <begin position="79"/>
        <end position="104"/>
    </location>
</feature>
<keyword evidence="2" id="KW-0732">Signal</keyword>
<feature type="compositionally biased region" description="Pro residues" evidence="1">
    <location>
        <begin position="26"/>
        <end position="40"/>
    </location>
</feature>
<evidence type="ECO:0000256" key="1">
    <source>
        <dbReference type="SAM" id="MobiDB-lite"/>
    </source>
</evidence>
<name>A0ABZ0M2I7_9ACTN</name>
<evidence type="ECO:0008006" key="5">
    <source>
        <dbReference type="Google" id="ProtNLM"/>
    </source>
</evidence>
<organism evidence="3 4">
    <name type="scientific">Streptomyces solicathayae</name>
    <dbReference type="NCBI Taxonomy" id="3081768"/>
    <lineage>
        <taxon>Bacteria</taxon>
        <taxon>Bacillati</taxon>
        <taxon>Actinomycetota</taxon>
        <taxon>Actinomycetes</taxon>
        <taxon>Kitasatosporales</taxon>
        <taxon>Streptomycetaceae</taxon>
        <taxon>Streptomyces</taxon>
    </lineage>
</organism>